<keyword evidence="2 8" id="KW-0819">tRNA processing</keyword>
<feature type="binding site" evidence="8">
    <location>
        <position position="215"/>
    </location>
    <ligand>
        <name>Zn(2+)</name>
        <dbReference type="ChEBI" id="CHEBI:29105"/>
        <label>1</label>
        <note>catalytic</note>
    </ligand>
</feature>
<protein>
    <recommendedName>
        <fullName evidence="8">Ribonuclease Z</fullName>
        <shortName evidence="8">RNase Z</shortName>
        <ecNumber evidence="8">3.1.26.11</ecNumber>
    </recommendedName>
    <alternativeName>
        <fullName evidence="8">tRNA 3 endonuclease</fullName>
    </alternativeName>
    <alternativeName>
        <fullName evidence="8">tRNase Z</fullName>
    </alternativeName>
</protein>
<dbReference type="EMBL" id="CP021377">
    <property type="protein sequence ID" value="ART83752.1"/>
    <property type="molecule type" value="Genomic_DNA"/>
</dbReference>
<dbReference type="Gene3D" id="3.60.15.10">
    <property type="entry name" value="Ribonuclease Z/Hydroxyacylglutathione hydrolase-like"/>
    <property type="match status" value="1"/>
</dbReference>
<dbReference type="CDD" id="cd07717">
    <property type="entry name" value="RNaseZ_ZiPD-like_MBL-fold"/>
    <property type="match status" value="1"/>
</dbReference>
<evidence type="ECO:0000256" key="7">
    <source>
        <dbReference type="ARBA" id="ARBA00022833"/>
    </source>
</evidence>
<feature type="binding site" evidence="8">
    <location>
        <position position="215"/>
    </location>
    <ligand>
        <name>Zn(2+)</name>
        <dbReference type="ChEBI" id="CHEBI:29105"/>
        <label>2</label>
        <note>catalytic</note>
    </ligand>
</feature>
<dbReference type="InterPro" id="IPR036866">
    <property type="entry name" value="RibonucZ/Hydroxyglut_hydro"/>
</dbReference>
<dbReference type="AlphaFoldDB" id="A0A1Y0D878"/>
<dbReference type="EC" id="3.1.26.11" evidence="8"/>
<keyword evidence="5 8" id="KW-0255">Endonuclease</keyword>
<evidence type="ECO:0000313" key="9">
    <source>
        <dbReference type="EMBL" id="ART83752.1"/>
    </source>
</evidence>
<keyword evidence="10" id="KW-1185">Reference proteome</keyword>
<keyword evidence="4 8" id="KW-0479">Metal-binding</keyword>
<dbReference type="GO" id="GO:0008270">
    <property type="term" value="F:zinc ion binding"/>
    <property type="evidence" value="ECO:0007669"/>
    <property type="project" value="UniProtKB-UniRule"/>
</dbReference>
<name>A0A1Y0D878_9GAMM</name>
<comment type="similarity">
    <text evidence="8">Belongs to the RNase Z family.</text>
</comment>
<dbReference type="InterPro" id="IPR013471">
    <property type="entry name" value="RNase_Z/BN"/>
</dbReference>
<evidence type="ECO:0000313" key="10">
    <source>
        <dbReference type="Proteomes" id="UP000243937"/>
    </source>
</evidence>
<dbReference type="Pfam" id="PF23023">
    <property type="entry name" value="Anti-Pycsar_Apyc1"/>
    <property type="match status" value="1"/>
</dbReference>
<comment type="cofactor">
    <cofactor evidence="8">
        <name>Zn(2+)</name>
        <dbReference type="ChEBI" id="CHEBI:29105"/>
    </cofactor>
    <text evidence="8">Binds 2 Zn(2+) ions.</text>
</comment>
<evidence type="ECO:0000256" key="4">
    <source>
        <dbReference type="ARBA" id="ARBA00022723"/>
    </source>
</evidence>
<comment type="subunit">
    <text evidence="1 8">Homodimer.</text>
</comment>
<feature type="binding site" evidence="8">
    <location>
        <position position="66"/>
    </location>
    <ligand>
        <name>Zn(2+)</name>
        <dbReference type="ChEBI" id="CHEBI:29105"/>
        <label>2</label>
        <note>catalytic</note>
    </ligand>
</feature>
<dbReference type="GO" id="GO:0042781">
    <property type="term" value="F:3'-tRNA processing endoribonuclease activity"/>
    <property type="evidence" value="ECO:0007669"/>
    <property type="project" value="UniProtKB-UniRule"/>
</dbReference>
<feature type="binding site" evidence="8">
    <location>
        <position position="140"/>
    </location>
    <ligand>
        <name>Zn(2+)</name>
        <dbReference type="ChEBI" id="CHEBI:29105"/>
        <label>1</label>
        <note>catalytic</note>
    </ligand>
</feature>
<dbReference type="OrthoDB" id="9803916at2"/>
<keyword evidence="7 8" id="KW-0862">Zinc</keyword>
<evidence type="ECO:0000256" key="3">
    <source>
        <dbReference type="ARBA" id="ARBA00022722"/>
    </source>
</evidence>
<dbReference type="Proteomes" id="UP000243937">
    <property type="component" value="Chromosome"/>
</dbReference>
<dbReference type="HAMAP" id="MF_01818">
    <property type="entry name" value="RNase_Z_BN"/>
    <property type="match status" value="1"/>
</dbReference>
<dbReference type="PANTHER" id="PTHR46018">
    <property type="entry name" value="ZINC PHOSPHODIESTERASE ELAC PROTEIN 1"/>
    <property type="match status" value="1"/>
</dbReference>
<accession>A0A1Y0D878</accession>
<evidence type="ECO:0000256" key="8">
    <source>
        <dbReference type="HAMAP-Rule" id="MF_01818"/>
    </source>
</evidence>
<feature type="binding site" evidence="8">
    <location>
        <position position="67"/>
    </location>
    <ligand>
        <name>Zn(2+)</name>
        <dbReference type="ChEBI" id="CHEBI:29105"/>
        <label>2</label>
        <note>catalytic</note>
    </ligand>
</feature>
<feature type="binding site" evidence="8">
    <location>
        <position position="274"/>
    </location>
    <ligand>
        <name>Zn(2+)</name>
        <dbReference type="ChEBI" id="CHEBI:29105"/>
        <label>2</label>
        <note>catalytic</note>
    </ligand>
</feature>
<feature type="binding site" evidence="8">
    <location>
        <position position="62"/>
    </location>
    <ligand>
        <name>Zn(2+)</name>
        <dbReference type="ChEBI" id="CHEBI:29105"/>
        <label>1</label>
        <note>catalytic</note>
    </ligand>
</feature>
<sequence length="327" mass="35756">MELLFLGTSAGTPTKSRNVTGLALRKVDAKPWILVDCGEATQHRILRAPISLHRLQAICITHLHGDHCYGLPGLLASASLMGRTAPLTIIGPKELPEWVRITLQLTQVTLGYELDFIDVASLTAPVALDDFLVSTIPLSHRVACFAYQFVETYVLRKLDKAKLLADGIESGEVWGQLLRGETATFPDGRIINSESSREAYLLPTRPPHTVIIAGDNDNPALLAHSAQSAQLLVHEATYTQDIADKVGAEAQHSSAKMIAEFAQAVALPNLILTHFSPRYRNGGKGHTIHEIEQEARQHYGGTLFLAQDLALYYLDNSGKLSKRDARG</sequence>
<dbReference type="SUPFAM" id="SSF56281">
    <property type="entry name" value="Metallo-hydrolase/oxidoreductase"/>
    <property type="match status" value="1"/>
</dbReference>
<keyword evidence="3 8" id="KW-0540">Nuclease</keyword>
<evidence type="ECO:0000256" key="6">
    <source>
        <dbReference type="ARBA" id="ARBA00022801"/>
    </source>
</evidence>
<comment type="catalytic activity">
    <reaction evidence="8">
        <text>Endonucleolytic cleavage of RNA, removing extra 3' nucleotides from tRNA precursor, generating 3' termini of tRNAs. A 3'-hydroxy group is left at the tRNA terminus and a 5'-phosphoryl group is left at the trailer molecule.</text>
        <dbReference type="EC" id="3.1.26.11"/>
    </reaction>
</comment>
<dbReference type="PANTHER" id="PTHR46018:SF2">
    <property type="entry name" value="ZINC PHOSPHODIESTERASE ELAC PROTEIN 1"/>
    <property type="match status" value="1"/>
</dbReference>
<dbReference type="KEGG" id="opf:CBP31_14830"/>
<gene>
    <name evidence="8" type="primary">rnz</name>
    <name evidence="9" type="ORF">CBP31_14830</name>
</gene>
<keyword evidence="6 8" id="KW-0378">Hydrolase</keyword>
<evidence type="ECO:0000256" key="1">
    <source>
        <dbReference type="ARBA" id="ARBA00011738"/>
    </source>
</evidence>
<dbReference type="RefSeq" id="WP_087038428.1">
    <property type="nucleotide sequence ID" value="NZ_CP021377.1"/>
</dbReference>
<organism evidence="9 10">
    <name type="scientific">Oceanisphaera profunda</name>
    <dbReference type="NCBI Taxonomy" id="1416627"/>
    <lineage>
        <taxon>Bacteria</taxon>
        <taxon>Pseudomonadati</taxon>
        <taxon>Pseudomonadota</taxon>
        <taxon>Gammaproteobacteria</taxon>
        <taxon>Aeromonadales</taxon>
        <taxon>Aeromonadaceae</taxon>
        <taxon>Oceanisphaera</taxon>
    </lineage>
</organism>
<reference evidence="9 10" key="1">
    <citation type="journal article" date="2014" name="Int. J. Syst. Evol. Microbiol.">
        <title>Oceanisphaera profunda sp. nov., a marine bacterium isolated from deep-sea sediment, and emended description of the genus Oceanisphaera.</title>
        <authorList>
            <person name="Xu Z."/>
            <person name="Zhang X.Y."/>
            <person name="Su H.N."/>
            <person name="Yu Z.C."/>
            <person name="Liu C."/>
            <person name="Li H."/>
            <person name="Chen X.L."/>
            <person name="Song X.Y."/>
            <person name="Xie B.B."/>
            <person name="Qin Q.L."/>
            <person name="Zhou B.C."/>
            <person name="Shi M."/>
            <person name="Huang Y."/>
            <person name="Zhang Y.Z."/>
        </authorList>
    </citation>
    <scope>NUCLEOTIDE SEQUENCE [LARGE SCALE GENOMIC DNA]</scope>
    <source>
        <strain evidence="9 10">SM1222</strain>
    </source>
</reference>
<feature type="binding site" evidence="8">
    <location>
        <position position="64"/>
    </location>
    <ligand>
        <name>Zn(2+)</name>
        <dbReference type="ChEBI" id="CHEBI:29105"/>
        <label>1</label>
        <note>catalytic</note>
    </ligand>
</feature>
<evidence type="ECO:0000256" key="2">
    <source>
        <dbReference type="ARBA" id="ARBA00022694"/>
    </source>
</evidence>
<evidence type="ECO:0000256" key="5">
    <source>
        <dbReference type="ARBA" id="ARBA00022759"/>
    </source>
</evidence>
<feature type="active site" description="Proton acceptor" evidence="8">
    <location>
        <position position="66"/>
    </location>
</feature>
<comment type="function">
    <text evidence="8">Zinc phosphodiesterase, which displays some tRNA 3'-processing endonuclease activity. Probably involved in tRNA maturation, by removing a 3'-trailer from precursor tRNA.</text>
</comment>
<proteinExistence type="inferred from homology"/>